<evidence type="ECO:0000313" key="1">
    <source>
        <dbReference type="EMBL" id="PVD27328.1"/>
    </source>
</evidence>
<dbReference type="EMBL" id="PZQS01000007">
    <property type="protein sequence ID" value="PVD27328.1"/>
    <property type="molecule type" value="Genomic_DNA"/>
</dbReference>
<dbReference type="AlphaFoldDB" id="A0A2T7P1M8"/>
<comment type="caution">
    <text evidence="1">The sequence shown here is derived from an EMBL/GenBank/DDBJ whole genome shotgun (WGS) entry which is preliminary data.</text>
</comment>
<evidence type="ECO:0000313" key="2">
    <source>
        <dbReference type="Proteomes" id="UP000245119"/>
    </source>
</evidence>
<sequence length="146" mass="16645">MEKSDGECPGMLIPRVDATYLFIRVIVGEAEGKSERQTPLSLRETTGVAEGSGRRPLFTSVLLKSDLPYRLELVKERKNNERSWKERGGTTQKNHQLGCVEGKKREAEECGAPYSLNAYRYAIRFPWQPEATRYGSANLETRIEHR</sequence>
<protein>
    <submittedName>
        <fullName evidence="1">Uncharacterized protein</fullName>
    </submittedName>
</protein>
<accession>A0A2T7P1M8</accession>
<reference evidence="1 2" key="1">
    <citation type="submission" date="2018-04" db="EMBL/GenBank/DDBJ databases">
        <title>The genome of golden apple snail Pomacea canaliculata provides insight into stress tolerance and invasive adaptation.</title>
        <authorList>
            <person name="Liu C."/>
            <person name="Liu B."/>
            <person name="Ren Y."/>
            <person name="Zhang Y."/>
            <person name="Wang H."/>
            <person name="Li S."/>
            <person name="Jiang F."/>
            <person name="Yin L."/>
            <person name="Zhang G."/>
            <person name="Qian W."/>
            <person name="Fan W."/>
        </authorList>
    </citation>
    <scope>NUCLEOTIDE SEQUENCE [LARGE SCALE GENOMIC DNA]</scope>
    <source>
        <strain evidence="1">SZHN2017</strain>
        <tissue evidence="1">Muscle</tissue>
    </source>
</reference>
<keyword evidence="2" id="KW-1185">Reference proteome</keyword>
<gene>
    <name evidence="1" type="ORF">C0Q70_12484</name>
</gene>
<dbReference type="Proteomes" id="UP000245119">
    <property type="component" value="Linkage Group LG7"/>
</dbReference>
<proteinExistence type="predicted"/>
<name>A0A2T7P1M8_POMCA</name>
<organism evidence="1 2">
    <name type="scientific">Pomacea canaliculata</name>
    <name type="common">Golden apple snail</name>
    <dbReference type="NCBI Taxonomy" id="400727"/>
    <lineage>
        <taxon>Eukaryota</taxon>
        <taxon>Metazoa</taxon>
        <taxon>Spiralia</taxon>
        <taxon>Lophotrochozoa</taxon>
        <taxon>Mollusca</taxon>
        <taxon>Gastropoda</taxon>
        <taxon>Caenogastropoda</taxon>
        <taxon>Architaenioglossa</taxon>
        <taxon>Ampullarioidea</taxon>
        <taxon>Ampullariidae</taxon>
        <taxon>Pomacea</taxon>
    </lineage>
</organism>